<feature type="binding site" evidence="3">
    <location>
        <position position="527"/>
    </location>
    <ligand>
        <name>CTP</name>
        <dbReference type="ChEBI" id="CHEBI:37563"/>
    </ligand>
</feature>
<feature type="binding site" evidence="3">
    <location>
        <position position="467"/>
    </location>
    <ligand>
        <name>CTP</name>
        <dbReference type="ChEBI" id="CHEBI:37563"/>
    </ligand>
</feature>
<dbReference type="EC" id="6.3.2.5" evidence="3"/>
<dbReference type="Gene3D" id="3.40.50.1950">
    <property type="entry name" value="Flavin prenyltransferase-like"/>
    <property type="match status" value="1"/>
</dbReference>
<dbReference type="PANTHER" id="PTHR14359">
    <property type="entry name" value="HOMO-OLIGOMERIC FLAVIN CONTAINING CYS DECARBOXYLASE FAMILY"/>
    <property type="match status" value="1"/>
</dbReference>
<protein>
    <recommendedName>
        <fullName evidence="3">Coenzyme A biosynthesis bifunctional protein CoaBC</fullName>
    </recommendedName>
    <alternativeName>
        <fullName evidence="3">DNA/pantothenate metabolism flavoprotein</fullName>
    </alternativeName>
    <alternativeName>
        <fullName evidence="3">Phosphopantothenoylcysteine synthetase/decarboxylase</fullName>
        <shortName evidence="3">PPCS-PPCDC</shortName>
    </alternativeName>
    <domain>
        <recommendedName>
            <fullName evidence="3">Phosphopantothenoylcysteine decarboxylase</fullName>
            <shortName evidence="3">PPC decarboxylase</shortName>
            <shortName evidence="3">PPC-DC</shortName>
            <ecNumber evidence="3">4.1.1.36</ecNumber>
        </recommendedName>
        <alternativeName>
            <fullName evidence="3">CoaC</fullName>
        </alternativeName>
    </domain>
    <domain>
        <recommendedName>
            <fullName evidence="3">Phosphopantothenate--cysteine ligase</fullName>
            <ecNumber evidence="3">6.3.2.5</ecNumber>
        </recommendedName>
        <alternativeName>
            <fullName evidence="3">CoaB</fullName>
        </alternativeName>
        <alternativeName>
            <fullName evidence="3">Phosphopantothenoylcysteine synthetase</fullName>
            <shortName evidence="3">PPC synthetase</shortName>
            <shortName evidence="3">PPC-S</shortName>
        </alternativeName>
    </domain>
</protein>
<dbReference type="Proteomes" id="UP001240639">
    <property type="component" value="Unassembled WGS sequence"/>
</dbReference>
<evidence type="ECO:0000313" key="7">
    <source>
        <dbReference type="EMBL" id="MDP4576174.1"/>
    </source>
</evidence>
<dbReference type="Pfam" id="PF02441">
    <property type="entry name" value="Flavoprotein"/>
    <property type="match status" value="1"/>
</dbReference>
<evidence type="ECO:0000313" key="8">
    <source>
        <dbReference type="Proteomes" id="UP001240639"/>
    </source>
</evidence>
<comment type="catalytic activity">
    <reaction evidence="3">
        <text>N-[(R)-4-phosphopantothenoyl]-L-cysteine + H(+) = (R)-4'-phosphopantetheine + CO2</text>
        <dbReference type="Rhea" id="RHEA:16793"/>
        <dbReference type="ChEBI" id="CHEBI:15378"/>
        <dbReference type="ChEBI" id="CHEBI:16526"/>
        <dbReference type="ChEBI" id="CHEBI:59458"/>
        <dbReference type="ChEBI" id="CHEBI:61723"/>
        <dbReference type="EC" id="4.1.1.36"/>
    </reaction>
</comment>
<comment type="pathway">
    <text evidence="3">Cofactor biosynthesis; coenzyme A biosynthesis; CoA from (R)-pantothenate: step 2/5.</text>
</comment>
<evidence type="ECO:0000259" key="5">
    <source>
        <dbReference type="Pfam" id="PF02441"/>
    </source>
</evidence>
<keyword evidence="3" id="KW-0285">Flavoprotein</keyword>
<gene>
    <name evidence="3" type="primary">coaBC</name>
    <name evidence="7" type="ORF">Q9K02_13610</name>
</gene>
<dbReference type="InterPro" id="IPR035929">
    <property type="entry name" value="CoaB-like_sf"/>
</dbReference>
<feature type="region of interest" description="Disordered" evidence="4">
    <location>
        <begin position="264"/>
        <end position="288"/>
    </location>
</feature>
<feature type="binding site" evidence="3">
    <location>
        <position position="477"/>
    </location>
    <ligand>
        <name>CTP</name>
        <dbReference type="ChEBI" id="CHEBI:37563"/>
    </ligand>
</feature>
<dbReference type="Pfam" id="PF04127">
    <property type="entry name" value="DFP"/>
    <property type="match status" value="1"/>
</dbReference>
<dbReference type="SUPFAM" id="SSF52507">
    <property type="entry name" value="Homo-oligomeric flavin-containing Cys decarboxylases, HFCD"/>
    <property type="match status" value="1"/>
</dbReference>
<feature type="domain" description="Flavoprotein" evidence="5">
    <location>
        <begin position="25"/>
        <end position="195"/>
    </location>
</feature>
<organism evidence="7 8">
    <name type="scientific">Qipengyuania profundimaris</name>
    <dbReference type="NCBI Taxonomy" id="3067652"/>
    <lineage>
        <taxon>Bacteria</taxon>
        <taxon>Pseudomonadati</taxon>
        <taxon>Pseudomonadota</taxon>
        <taxon>Alphaproteobacteria</taxon>
        <taxon>Sphingomonadales</taxon>
        <taxon>Erythrobacteraceae</taxon>
        <taxon>Qipengyuania</taxon>
    </lineage>
</organism>
<keyword evidence="8" id="KW-1185">Reference proteome</keyword>
<evidence type="ECO:0000256" key="2">
    <source>
        <dbReference type="ARBA" id="ARBA00023239"/>
    </source>
</evidence>
<feature type="binding site" evidence="3">
    <location>
        <position position="531"/>
    </location>
    <ligand>
        <name>CTP</name>
        <dbReference type="ChEBI" id="CHEBI:37563"/>
    </ligand>
</feature>
<keyword evidence="3" id="KW-0511">Multifunctional enzyme</keyword>
<dbReference type="InterPro" id="IPR007085">
    <property type="entry name" value="DNA/pantothenate-metab_flavo_C"/>
</dbReference>
<comment type="similarity">
    <text evidence="3">In the C-terminal section; belongs to the PPC synthetase family.</text>
</comment>
<keyword evidence="3" id="KW-0288">FMN</keyword>
<dbReference type="InterPro" id="IPR005252">
    <property type="entry name" value="CoaBC"/>
</dbReference>
<comment type="function">
    <text evidence="3">Catalyzes two sequential steps in the biosynthesis of coenzyme A. In the first step cysteine is conjugated to 4'-phosphopantothenate to form 4-phosphopantothenoylcysteine. In the second step the latter compound is decarboxylated to form 4'-phosphopantotheine.</text>
</comment>
<keyword evidence="3 7" id="KW-0436">Ligase</keyword>
<dbReference type="SUPFAM" id="SSF102645">
    <property type="entry name" value="CoaB-like"/>
    <property type="match status" value="1"/>
</dbReference>
<evidence type="ECO:0000259" key="6">
    <source>
        <dbReference type="Pfam" id="PF04127"/>
    </source>
</evidence>
<comment type="caution">
    <text evidence="3">Lacks conserved residue(s) required for the propagation of feature annotation.</text>
</comment>
<evidence type="ECO:0000256" key="3">
    <source>
        <dbReference type="HAMAP-Rule" id="MF_02225"/>
    </source>
</evidence>
<accession>A0ABT9HSP2</accession>
<dbReference type="HAMAP" id="MF_02225">
    <property type="entry name" value="CoaBC"/>
    <property type="match status" value="1"/>
</dbReference>
<dbReference type="GO" id="GO:0004632">
    <property type="term" value="F:phosphopantothenate--cysteine ligase activity"/>
    <property type="evidence" value="ECO:0007669"/>
    <property type="project" value="UniProtKB-EC"/>
</dbReference>
<keyword evidence="3" id="KW-0479">Metal-binding</keyword>
<feature type="compositionally biased region" description="Acidic residues" evidence="4">
    <location>
        <begin position="271"/>
        <end position="288"/>
    </location>
</feature>
<comment type="pathway">
    <text evidence="3">Cofactor biosynthesis; coenzyme A biosynthesis; CoA from (R)-pantothenate: step 3/5.</text>
</comment>
<dbReference type="InterPro" id="IPR003382">
    <property type="entry name" value="Flavoprotein"/>
</dbReference>
<name>A0ABT9HSP2_9SPHN</name>
<comment type="catalytic activity">
    <reaction evidence="3">
        <text>(R)-4'-phosphopantothenate + L-cysteine + CTP = N-[(R)-4-phosphopantothenoyl]-L-cysteine + CMP + diphosphate + H(+)</text>
        <dbReference type="Rhea" id="RHEA:19397"/>
        <dbReference type="ChEBI" id="CHEBI:10986"/>
        <dbReference type="ChEBI" id="CHEBI:15378"/>
        <dbReference type="ChEBI" id="CHEBI:33019"/>
        <dbReference type="ChEBI" id="CHEBI:35235"/>
        <dbReference type="ChEBI" id="CHEBI:37563"/>
        <dbReference type="ChEBI" id="CHEBI:59458"/>
        <dbReference type="ChEBI" id="CHEBI:60377"/>
        <dbReference type="EC" id="6.3.2.5"/>
    </reaction>
</comment>
<feature type="region of interest" description="Phosphopantothenoylcysteine decarboxylase" evidence="3">
    <location>
        <begin position="1"/>
        <end position="379"/>
    </location>
</feature>
<feature type="binding site" evidence="3">
    <location>
        <position position="513"/>
    </location>
    <ligand>
        <name>CTP</name>
        <dbReference type="ChEBI" id="CHEBI:37563"/>
    </ligand>
</feature>
<keyword evidence="2 3" id="KW-0456">Lyase</keyword>
<reference evidence="7 8" key="1">
    <citation type="submission" date="2023-08" db="EMBL/GenBank/DDBJ databases">
        <title>genomic of G39.</title>
        <authorList>
            <person name="Wang Y."/>
        </authorList>
    </citation>
    <scope>NUCLEOTIDE SEQUENCE [LARGE SCALE GENOMIC DNA]</scope>
    <source>
        <strain evidence="7 8">G39</strain>
    </source>
</reference>
<keyword evidence="3" id="KW-0460">Magnesium</keyword>
<dbReference type="Gene3D" id="3.40.50.10300">
    <property type="entry name" value="CoaB-like"/>
    <property type="match status" value="1"/>
</dbReference>
<comment type="caution">
    <text evidence="7">The sequence shown here is derived from an EMBL/GenBank/DDBJ whole genome shotgun (WGS) entry which is preliminary data.</text>
</comment>
<evidence type="ECO:0000256" key="1">
    <source>
        <dbReference type="ARBA" id="ARBA00022793"/>
    </source>
</evidence>
<sequence>MHSPIRAHAGASQASERDADVSGPHILLVIGGGIAAYKSCELVRMIRKAGGKVTCVLTDGGQQFVTPMALAALSENKVYTSLFDLKDEVEMGHIQLSREADLVVVCPATADLLAKMAAGIADDLATTLILATDKPVLTVPAMNVRMWEHSATQRNADWLRQAGVAVMDPDEGAMACGEFGPGRLPEPAVILARIAEELDLDIDVPELPAPAAAQLAAPVEDDVPEEPEAEGDIFEALEPEAEEEVEQSGGGLGGLLSMIIPRSTKQRTHEEIEEEFAAEPEDEPVAEEEDLLEDIPEEEIAFDPSAASSLLASKGGASAAPPIDAQALNHTVARQDMRSAPQPLEAKGESVSVSFDESPLAGQAAFDPDPEHRPLYGKHVLVTAGPTREPIDPVRYIANRSSGKQGFAIAAMAAAAGARVTLVTGPVHLPTPIGVDRVDVETAEDMAEEVRRALPADAAFMVAAVADWKSRSVATEKMKKRGSAPPALILAENPDILASVAAGRKRPPLLVGFAAETENVVENAKSKRKRKGADWIIANNVSFSEGESVMGGDMNQVHVVTSSGVESLPEMPKEEVARELVRMAAEALNSEGDEDND</sequence>
<dbReference type="InterPro" id="IPR036551">
    <property type="entry name" value="Flavin_trans-like"/>
</dbReference>
<feature type="active site" description="Proton donor" evidence="3">
    <location>
        <position position="176"/>
    </location>
</feature>
<comment type="similarity">
    <text evidence="3">In the N-terminal section; belongs to the HFCD (homo-oligomeric flavin containing Cys decarboxylase) superfamily.</text>
</comment>
<dbReference type="GO" id="GO:0004633">
    <property type="term" value="F:phosphopantothenoylcysteine decarboxylase activity"/>
    <property type="evidence" value="ECO:0007669"/>
    <property type="project" value="UniProtKB-EC"/>
</dbReference>
<evidence type="ECO:0000256" key="4">
    <source>
        <dbReference type="SAM" id="MobiDB-lite"/>
    </source>
</evidence>
<feature type="domain" description="DNA/pantothenate metabolism flavoprotein C-terminal" evidence="6">
    <location>
        <begin position="375"/>
        <end position="585"/>
    </location>
</feature>
<dbReference type="PANTHER" id="PTHR14359:SF6">
    <property type="entry name" value="PHOSPHOPANTOTHENOYLCYSTEINE DECARBOXYLASE"/>
    <property type="match status" value="1"/>
</dbReference>
<feature type="binding site" evidence="3">
    <location>
        <begin position="494"/>
        <end position="497"/>
    </location>
    <ligand>
        <name>CTP</name>
        <dbReference type="ChEBI" id="CHEBI:37563"/>
    </ligand>
</feature>
<dbReference type="EMBL" id="JAVAIM010000001">
    <property type="protein sequence ID" value="MDP4576174.1"/>
    <property type="molecule type" value="Genomic_DNA"/>
</dbReference>
<dbReference type="EC" id="4.1.1.36" evidence="3"/>
<comment type="cofactor">
    <cofactor evidence="3">
        <name>Mg(2+)</name>
        <dbReference type="ChEBI" id="CHEBI:18420"/>
    </cofactor>
</comment>
<comment type="cofactor">
    <cofactor evidence="3">
        <name>FMN</name>
        <dbReference type="ChEBI" id="CHEBI:58210"/>
    </cofactor>
    <text evidence="3">Binds 1 FMN per subunit.</text>
</comment>
<proteinExistence type="inferred from homology"/>
<dbReference type="RefSeq" id="WP_305933386.1">
    <property type="nucleotide sequence ID" value="NZ_JAVAIM010000001.1"/>
</dbReference>
<feature type="region of interest" description="Phosphopantothenate--cysteine ligase" evidence="3">
    <location>
        <begin position="380"/>
        <end position="597"/>
    </location>
</feature>
<keyword evidence="1 3" id="KW-0210">Decarboxylase</keyword>